<name>A0ABM5P158_9MOLU</name>
<dbReference type="RefSeq" id="WP_024071081.1">
    <property type="nucleotide sequence ID" value="NC_023062.1"/>
</dbReference>
<evidence type="ECO:0000313" key="2">
    <source>
        <dbReference type="Proteomes" id="UP000018745"/>
    </source>
</evidence>
<organism evidence="1 2">
    <name type="scientific">Mycoplasma ovis str. Michigan</name>
    <dbReference type="NCBI Taxonomy" id="1415773"/>
    <lineage>
        <taxon>Bacteria</taxon>
        <taxon>Bacillati</taxon>
        <taxon>Mycoplasmatota</taxon>
        <taxon>Mollicutes</taxon>
        <taxon>Mycoplasmataceae</taxon>
        <taxon>Mycoplasma</taxon>
    </lineage>
</organism>
<accession>A0ABM5P158</accession>
<protein>
    <submittedName>
        <fullName evidence="1">Uncharacterized protein</fullName>
    </submittedName>
</protein>
<dbReference type="Proteomes" id="UP000018745">
    <property type="component" value="Chromosome"/>
</dbReference>
<evidence type="ECO:0000313" key="1">
    <source>
        <dbReference type="EMBL" id="AHC40202.1"/>
    </source>
</evidence>
<keyword evidence="2" id="KW-1185">Reference proteome</keyword>
<dbReference type="EMBL" id="CP006935">
    <property type="protein sequence ID" value="AHC40202.1"/>
    <property type="molecule type" value="Genomic_DNA"/>
</dbReference>
<sequence>MSKLIGILTASGVPVTVLAFAGGGVLDGSFSRDIKISSDSSHSQNYISFFKDSNGLSIDNGLFIKTALKTEKFGGVGSELKGALGIKLSSVATDQTKDENKPWVMIGSAKNGMFYIPGWRVTDWTGVTRKVYSSPKYKTWKDWFMGTTFTKNEDSVGPDVWCDKAFESYKGFLTGPLKIVIKQNKPIFLGNTNQGAKIYADKAIGNSQVNFGKTGCNYAQGFAWLGSQAVIVGDWKDKATNASETVGRTFKGLSNWGDVQGVNLGELDGLILDRIDRISITSEGIQDSKGHFMKWNPKYNPTFQIN</sequence>
<reference evidence="1 2" key="1">
    <citation type="journal article" date="2014" name="Genome Announc.">
        <title>Complete Genome Sequence of Mycoplasma ovis Strain Michigan, a Hemoplasma of Sheep with Two Distinct 16S rRNA Genes.</title>
        <authorList>
            <person name="Deshuillers P.L."/>
            <person name="Santos A.P."/>
            <person name="do Nascimento N.C."/>
            <person name="Hampel J.A."/>
            <person name="Bergin I.L."/>
            <person name="Dyson M.C."/>
            <person name="Messick J.B."/>
        </authorList>
    </citation>
    <scope>NUCLEOTIDE SEQUENCE [LARGE SCALE GENOMIC DNA]</scope>
    <source>
        <strain evidence="1 2">Michigan</strain>
    </source>
</reference>
<gene>
    <name evidence="1" type="ORF">OVS_01475</name>
</gene>
<proteinExistence type="predicted"/>